<dbReference type="Gene3D" id="1.10.357.10">
    <property type="entry name" value="Tetracycline Repressor, domain 2"/>
    <property type="match status" value="1"/>
</dbReference>
<dbReference type="EMBL" id="CP024608">
    <property type="protein sequence ID" value="ATQ76501.1"/>
    <property type="molecule type" value="Genomic_DNA"/>
</dbReference>
<evidence type="ECO:0000313" key="7">
    <source>
        <dbReference type="EMBL" id="ATQ76501.1"/>
    </source>
</evidence>
<dbReference type="InterPro" id="IPR009057">
    <property type="entry name" value="Homeodomain-like_sf"/>
</dbReference>
<dbReference type="AlphaFoldDB" id="A0A2D2DNG2"/>
<evidence type="ECO:0000259" key="6">
    <source>
        <dbReference type="PROSITE" id="PS50977"/>
    </source>
</evidence>
<feature type="DNA-binding region" description="H-T-H motif" evidence="4">
    <location>
        <begin position="52"/>
        <end position="71"/>
    </location>
</feature>
<evidence type="ECO:0000256" key="5">
    <source>
        <dbReference type="SAM" id="MobiDB-lite"/>
    </source>
</evidence>
<dbReference type="Pfam" id="PF00440">
    <property type="entry name" value="TetR_N"/>
    <property type="match status" value="1"/>
</dbReference>
<evidence type="ECO:0000313" key="8">
    <source>
        <dbReference type="Proteomes" id="UP000229897"/>
    </source>
</evidence>
<organism evidence="7 8">
    <name type="scientific">Massilia violaceinigra</name>
    <dbReference type="NCBI Taxonomy" id="2045208"/>
    <lineage>
        <taxon>Bacteria</taxon>
        <taxon>Pseudomonadati</taxon>
        <taxon>Pseudomonadota</taxon>
        <taxon>Betaproteobacteria</taxon>
        <taxon>Burkholderiales</taxon>
        <taxon>Oxalobacteraceae</taxon>
        <taxon>Telluria group</taxon>
        <taxon>Massilia</taxon>
    </lineage>
</organism>
<dbReference type="SUPFAM" id="SSF46689">
    <property type="entry name" value="Homeodomain-like"/>
    <property type="match status" value="1"/>
</dbReference>
<dbReference type="Pfam" id="PF17918">
    <property type="entry name" value="TetR_C_15"/>
    <property type="match status" value="1"/>
</dbReference>
<dbReference type="PROSITE" id="PS50977">
    <property type="entry name" value="HTH_TETR_2"/>
    <property type="match status" value="1"/>
</dbReference>
<dbReference type="OrthoDB" id="9816320at2"/>
<dbReference type="PRINTS" id="PR00455">
    <property type="entry name" value="HTHTETR"/>
</dbReference>
<evidence type="ECO:0000256" key="4">
    <source>
        <dbReference type="PROSITE-ProRule" id="PRU00335"/>
    </source>
</evidence>
<dbReference type="PANTHER" id="PTHR30055">
    <property type="entry name" value="HTH-TYPE TRANSCRIPTIONAL REGULATOR RUTR"/>
    <property type="match status" value="1"/>
</dbReference>
<dbReference type="InterPro" id="IPR041669">
    <property type="entry name" value="TetR_C_15"/>
</dbReference>
<protein>
    <submittedName>
        <fullName evidence="7">TetR family transcriptional regulator</fullName>
    </submittedName>
</protein>
<gene>
    <name evidence="7" type="ORF">CR152_19725</name>
</gene>
<sequence>MTRIENSHSKDRMRPLPTPRKVPRQARSQHMVEQILQATARILEEHGYAGMNTNAVAARAGVSVGSVYQYFPNKDALITALHERHGAQMYAAIDAVLGGEEPRTLREQLAAMVHAWLVAHQLEPELHKVLEKEFPFFDAPSQDGAVDNNSFQCILHLLQRHKDEIGQPDPDLATWVLLRMMESLVHAAVMDAPARFAGADIERSIVDALEGFLRAGAARQGALA</sequence>
<keyword evidence="2 4" id="KW-0238">DNA-binding</keyword>
<proteinExistence type="predicted"/>
<keyword evidence="3" id="KW-0804">Transcription</keyword>
<accession>A0A2D2DNG2</accession>
<evidence type="ECO:0000256" key="3">
    <source>
        <dbReference type="ARBA" id="ARBA00023163"/>
    </source>
</evidence>
<dbReference type="PANTHER" id="PTHR30055:SF234">
    <property type="entry name" value="HTH-TYPE TRANSCRIPTIONAL REGULATOR BETI"/>
    <property type="match status" value="1"/>
</dbReference>
<name>A0A2D2DNG2_9BURK</name>
<reference evidence="7" key="1">
    <citation type="submission" date="2017-10" db="EMBL/GenBank/DDBJ databases">
        <title>Massilia psychrophilum sp. nov., a novel purple-pigmented bacterium isolated from Tianshan glacier, Xinjiang Municipality, China.</title>
        <authorList>
            <person name="Wang H."/>
        </authorList>
    </citation>
    <scope>NUCLEOTIDE SEQUENCE [LARGE SCALE GENOMIC DNA]</scope>
    <source>
        <strain evidence="7">B2</strain>
    </source>
</reference>
<feature type="domain" description="HTH tetR-type" evidence="6">
    <location>
        <begin position="29"/>
        <end position="89"/>
    </location>
</feature>
<keyword evidence="1" id="KW-0805">Transcription regulation</keyword>
<dbReference type="InterPro" id="IPR050109">
    <property type="entry name" value="HTH-type_TetR-like_transc_reg"/>
</dbReference>
<feature type="region of interest" description="Disordered" evidence="5">
    <location>
        <begin position="1"/>
        <end position="28"/>
    </location>
</feature>
<dbReference type="Proteomes" id="UP000229897">
    <property type="component" value="Chromosome"/>
</dbReference>
<keyword evidence="8" id="KW-1185">Reference proteome</keyword>
<evidence type="ECO:0000256" key="2">
    <source>
        <dbReference type="ARBA" id="ARBA00023125"/>
    </source>
</evidence>
<dbReference type="GO" id="GO:0000976">
    <property type="term" value="F:transcription cis-regulatory region binding"/>
    <property type="evidence" value="ECO:0007669"/>
    <property type="project" value="TreeGrafter"/>
</dbReference>
<feature type="compositionally biased region" description="Basic and acidic residues" evidence="5">
    <location>
        <begin position="1"/>
        <end position="14"/>
    </location>
</feature>
<dbReference type="KEGG" id="mass:CR152_19725"/>
<dbReference type="InterPro" id="IPR001647">
    <property type="entry name" value="HTH_TetR"/>
</dbReference>
<evidence type="ECO:0000256" key="1">
    <source>
        <dbReference type="ARBA" id="ARBA00023015"/>
    </source>
</evidence>
<dbReference type="GO" id="GO:0003700">
    <property type="term" value="F:DNA-binding transcription factor activity"/>
    <property type="evidence" value="ECO:0007669"/>
    <property type="project" value="TreeGrafter"/>
</dbReference>